<evidence type="ECO:0000256" key="3">
    <source>
        <dbReference type="ARBA" id="ARBA00022670"/>
    </source>
</evidence>
<feature type="compositionally biased region" description="Pro residues" evidence="9">
    <location>
        <begin position="476"/>
        <end position="485"/>
    </location>
</feature>
<feature type="compositionally biased region" description="Basic and acidic residues" evidence="9">
    <location>
        <begin position="149"/>
        <end position="169"/>
    </location>
</feature>
<dbReference type="Proteomes" id="UP000308197">
    <property type="component" value="Unassembled WGS sequence"/>
</dbReference>
<keyword evidence="6" id="KW-0378">Hydrolase</keyword>
<feature type="region of interest" description="Disordered" evidence="9">
    <location>
        <begin position="434"/>
        <end position="501"/>
    </location>
</feature>
<accession>A0A5C3PVQ4</accession>
<keyword evidence="8" id="KW-0482">Metalloprotease</keyword>
<dbReference type="InterPro" id="IPR015063">
    <property type="entry name" value="USP8_dimer"/>
</dbReference>
<evidence type="ECO:0000256" key="8">
    <source>
        <dbReference type="ARBA" id="ARBA00023049"/>
    </source>
</evidence>
<protein>
    <submittedName>
        <fullName evidence="11">Mov34-domain-containing protein</fullName>
    </submittedName>
</protein>
<feature type="compositionally biased region" description="Low complexity" evidence="9">
    <location>
        <begin position="460"/>
        <end position="475"/>
    </location>
</feature>
<dbReference type="InParanoid" id="A0A5C3PVQ4"/>
<feature type="compositionally biased region" description="Pro residues" evidence="9">
    <location>
        <begin position="440"/>
        <end position="449"/>
    </location>
</feature>
<dbReference type="PROSITE" id="PS50249">
    <property type="entry name" value="MPN"/>
    <property type="match status" value="1"/>
</dbReference>
<dbReference type="Gene3D" id="3.40.140.10">
    <property type="entry name" value="Cytidine Deaminase, domain 2"/>
    <property type="match status" value="1"/>
</dbReference>
<dbReference type="AlphaFoldDB" id="A0A5C3PVQ4"/>
<feature type="compositionally biased region" description="Basic and acidic residues" evidence="9">
    <location>
        <begin position="181"/>
        <end position="256"/>
    </location>
</feature>
<feature type="compositionally biased region" description="Polar residues" evidence="9">
    <location>
        <begin position="129"/>
        <end position="143"/>
    </location>
</feature>
<evidence type="ECO:0000256" key="4">
    <source>
        <dbReference type="ARBA" id="ARBA00022723"/>
    </source>
</evidence>
<name>A0A5C3PVQ4_9APHY</name>
<dbReference type="SUPFAM" id="SSF140856">
    <property type="entry name" value="USP8 N-terminal domain-like"/>
    <property type="match status" value="1"/>
</dbReference>
<evidence type="ECO:0000256" key="2">
    <source>
        <dbReference type="ARBA" id="ARBA00010981"/>
    </source>
</evidence>
<evidence type="ECO:0000313" key="11">
    <source>
        <dbReference type="EMBL" id="TFK92540.1"/>
    </source>
</evidence>
<dbReference type="EMBL" id="ML210996">
    <property type="protein sequence ID" value="TFK92540.1"/>
    <property type="molecule type" value="Genomic_DNA"/>
</dbReference>
<dbReference type="Gene3D" id="1.20.58.80">
    <property type="entry name" value="Phosphotransferase system, lactose/cellobiose-type IIA subunit"/>
    <property type="match status" value="1"/>
</dbReference>
<evidence type="ECO:0000313" key="12">
    <source>
        <dbReference type="Proteomes" id="UP000308197"/>
    </source>
</evidence>
<keyword evidence="12" id="KW-1185">Reference proteome</keyword>
<dbReference type="GO" id="GO:0016020">
    <property type="term" value="C:membrane"/>
    <property type="evidence" value="ECO:0007669"/>
    <property type="project" value="TreeGrafter"/>
</dbReference>
<dbReference type="GO" id="GO:0006508">
    <property type="term" value="P:proteolysis"/>
    <property type="evidence" value="ECO:0007669"/>
    <property type="project" value="UniProtKB-KW"/>
</dbReference>
<evidence type="ECO:0000256" key="5">
    <source>
        <dbReference type="ARBA" id="ARBA00022786"/>
    </source>
</evidence>
<evidence type="ECO:0000256" key="1">
    <source>
        <dbReference type="ARBA" id="ARBA00001947"/>
    </source>
</evidence>
<dbReference type="Pfam" id="PF01398">
    <property type="entry name" value="JAB"/>
    <property type="match status" value="1"/>
</dbReference>
<dbReference type="CDD" id="cd08066">
    <property type="entry name" value="MPN_AMSH_like"/>
    <property type="match status" value="1"/>
</dbReference>
<dbReference type="GO" id="GO:0005768">
    <property type="term" value="C:endosome"/>
    <property type="evidence" value="ECO:0007669"/>
    <property type="project" value="TreeGrafter"/>
</dbReference>
<evidence type="ECO:0000256" key="9">
    <source>
        <dbReference type="SAM" id="MobiDB-lite"/>
    </source>
</evidence>
<dbReference type="GO" id="GO:0046872">
    <property type="term" value="F:metal ion binding"/>
    <property type="evidence" value="ECO:0007669"/>
    <property type="project" value="UniProtKB-KW"/>
</dbReference>
<dbReference type="SMART" id="SM00232">
    <property type="entry name" value="JAB_MPN"/>
    <property type="match status" value="1"/>
</dbReference>
<dbReference type="GO" id="GO:0140492">
    <property type="term" value="F:metal-dependent deubiquitinase activity"/>
    <property type="evidence" value="ECO:0007669"/>
    <property type="project" value="InterPro"/>
</dbReference>
<evidence type="ECO:0000259" key="10">
    <source>
        <dbReference type="PROSITE" id="PS50249"/>
    </source>
</evidence>
<sequence>MSSPIYPSHSGAGPSSSRSHYYRPATIAELAAQAQENLWDPSKGLKHWLRTAEKARRNAEALVANSDFEGAFVEYAKAATIVLEKLPTHREYQTLLNADQRHNLGMNGQDILDSLSQLKPIIVERYESWQSNQRSSPGSSRTPSAEPPLSREEERAREAREAARREEAWKQEDYVRRQAEERERQAREDAAWRQAQDARRREDGVRDPLTERQRRDEDNRRYATEEAQREDERAKRRVAEDRRRQEQDGIMKRQQEADAAARAARRDIARLTPSPVPPSSATSSSVRMPDPEPHTRYGGRSVHAPQPSRPQDSYGSSGLMPLESPTKYEDDSSTDVEGPKIPWNRRPADQTPKSKQTPGISYPTPVTTTSPPPPELGSVKYPSLMSQHQLKQGYVPSLQSMFAPTSLSQAPDSSLLFDPKPRSGNLYSNILPSQSTPIAPVIPPYPTHMPVPESHQQPATYTHSHTQSYSSQKGPSPRPPPPPQHRPSGSTSSSRIVPGSSKDVQLLDLRTVKLPRDCLPKFLSIARVNTLQNRETCGLLLGKDKGTKYVVTTLLIPKQHSTSDTCMMDEEELVLQFTEERHLITLGWIHTHPTQSCFMSSVDLHTHSGFQRMLPESFAVVCAPSSTPQFGIFRLTDPGGLQTILECSAKEAFHPHPDVPIYTDCDNSHVQMKDLPLEIVDLRG</sequence>
<gene>
    <name evidence="11" type="ORF">K466DRAFT_581775</name>
</gene>
<reference evidence="11 12" key="1">
    <citation type="journal article" date="2019" name="Nat. Ecol. Evol.">
        <title>Megaphylogeny resolves global patterns of mushroom evolution.</title>
        <authorList>
            <person name="Varga T."/>
            <person name="Krizsan K."/>
            <person name="Foldi C."/>
            <person name="Dima B."/>
            <person name="Sanchez-Garcia M."/>
            <person name="Sanchez-Ramirez S."/>
            <person name="Szollosi G.J."/>
            <person name="Szarkandi J.G."/>
            <person name="Papp V."/>
            <person name="Albert L."/>
            <person name="Andreopoulos W."/>
            <person name="Angelini C."/>
            <person name="Antonin V."/>
            <person name="Barry K.W."/>
            <person name="Bougher N.L."/>
            <person name="Buchanan P."/>
            <person name="Buyck B."/>
            <person name="Bense V."/>
            <person name="Catcheside P."/>
            <person name="Chovatia M."/>
            <person name="Cooper J."/>
            <person name="Damon W."/>
            <person name="Desjardin D."/>
            <person name="Finy P."/>
            <person name="Geml J."/>
            <person name="Haridas S."/>
            <person name="Hughes K."/>
            <person name="Justo A."/>
            <person name="Karasinski D."/>
            <person name="Kautmanova I."/>
            <person name="Kiss B."/>
            <person name="Kocsube S."/>
            <person name="Kotiranta H."/>
            <person name="LaButti K.M."/>
            <person name="Lechner B.E."/>
            <person name="Liimatainen K."/>
            <person name="Lipzen A."/>
            <person name="Lukacs Z."/>
            <person name="Mihaltcheva S."/>
            <person name="Morgado L.N."/>
            <person name="Niskanen T."/>
            <person name="Noordeloos M.E."/>
            <person name="Ohm R.A."/>
            <person name="Ortiz-Santana B."/>
            <person name="Ovrebo C."/>
            <person name="Racz N."/>
            <person name="Riley R."/>
            <person name="Savchenko A."/>
            <person name="Shiryaev A."/>
            <person name="Soop K."/>
            <person name="Spirin V."/>
            <person name="Szebenyi C."/>
            <person name="Tomsovsky M."/>
            <person name="Tulloss R.E."/>
            <person name="Uehling J."/>
            <person name="Grigoriev I.V."/>
            <person name="Vagvolgyi C."/>
            <person name="Papp T."/>
            <person name="Martin F.M."/>
            <person name="Miettinen O."/>
            <person name="Hibbett D.S."/>
            <person name="Nagy L.G."/>
        </authorList>
    </citation>
    <scope>NUCLEOTIDE SEQUENCE [LARGE SCALE GENOMIC DNA]</scope>
    <source>
        <strain evidence="11 12">HHB13444</strain>
    </source>
</reference>
<dbReference type="GO" id="GO:0070536">
    <property type="term" value="P:protein K63-linked deubiquitination"/>
    <property type="evidence" value="ECO:0007669"/>
    <property type="project" value="InterPro"/>
</dbReference>
<evidence type="ECO:0000256" key="7">
    <source>
        <dbReference type="ARBA" id="ARBA00022833"/>
    </source>
</evidence>
<dbReference type="InterPro" id="IPR037518">
    <property type="entry name" value="MPN"/>
</dbReference>
<keyword evidence="4" id="KW-0479">Metal-binding</keyword>
<feature type="region of interest" description="Disordered" evidence="9">
    <location>
        <begin position="181"/>
        <end position="380"/>
    </location>
</feature>
<proteinExistence type="inferred from homology"/>
<organism evidence="11 12">
    <name type="scientific">Polyporus arcularius HHB13444</name>
    <dbReference type="NCBI Taxonomy" id="1314778"/>
    <lineage>
        <taxon>Eukaryota</taxon>
        <taxon>Fungi</taxon>
        <taxon>Dikarya</taxon>
        <taxon>Basidiomycota</taxon>
        <taxon>Agaricomycotina</taxon>
        <taxon>Agaricomycetes</taxon>
        <taxon>Polyporales</taxon>
        <taxon>Polyporaceae</taxon>
        <taxon>Polyporus</taxon>
    </lineage>
</organism>
<dbReference type="Pfam" id="PF08969">
    <property type="entry name" value="USP8_dimer"/>
    <property type="match status" value="1"/>
</dbReference>
<evidence type="ECO:0000256" key="6">
    <source>
        <dbReference type="ARBA" id="ARBA00022801"/>
    </source>
</evidence>
<dbReference type="STRING" id="1314778.A0A5C3PVQ4"/>
<feature type="region of interest" description="Disordered" evidence="9">
    <location>
        <begin position="129"/>
        <end position="169"/>
    </location>
</feature>
<dbReference type="GO" id="GO:0061578">
    <property type="term" value="F:K63-linked deubiquitinase activity"/>
    <property type="evidence" value="ECO:0007669"/>
    <property type="project" value="InterPro"/>
</dbReference>
<keyword evidence="7" id="KW-0862">Zinc</keyword>
<keyword evidence="3" id="KW-0645">Protease</keyword>
<feature type="domain" description="MPN" evidence="10">
    <location>
        <begin position="512"/>
        <end position="639"/>
    </location>
</feature>
<keyword evidence="5" id="KW-0833">Ubl conjugation pathway</keyword>
<dbReference type="InterPro" id="IPR000555">
    <property type="entry name" value="JAMM/MPN+_dom"/>
</dbReference>
<dbReference type="SUPFAM" id="SSF102712">
    <property type="entry name" value="JAB1/MPN domain"/>
    <property type="match status" value="1"/>
</dbReference>
<dbReference type="PANTHER" id="PTHR12947">
    <property type="entry name" value="AMSH-LIKE PROTEASE"/>
    <property type="match status" value="1"/>
</dbReference>
<dbReference type="PANTHER" id="PTHR12947:SF13">
    <property type="entry name" value="FI19924P1"/>
    <property type="match status" value="1"/>
</dbReference>
<dbReference type="InterPro" id="IPR044098">
    <property type="entry name" value="STAMBP/STALP-like_MPN"/>
</dbReference>
<comment type="cofactor">
    <cofactor evidence="1">
        <name>Zn(2+)</name>
        <dbReference type="ChEBI" id="CHEBI:29105"/>
    </cofactor>
</comment>
<comment type="similarity">
    <text evidence="2">Belongs to the peptidase M67C family.</text>
</comment>